<dbReference type="AlphaFoldDB" id="A0ABD6AY69"/>
<dbReference type="EMBL" id="JBHUDC010000007">
    <property type="protein sequence ID" value="MFD1514351.1"/>
    <property type="molecule type" value="Genomic_DNA"/>
</dbReference>
<dbReference type="PANTHER" id="PTHR10404:SF46">
    <property type="entry name" value="VACUOLAR PROTEIN SORTING-ASSOCIATED PROTEIN 70"/>
    <property type="match status" value="1"/>
</dbReference>
<dbReference type="PANTHER" id="PTHR10404">
    <property type="entry name" value="N-ACETYLATED-ALPHA-LINKED ACIDIC DIPEPTIDASE"/>
    <property type="match status" value="1"/>
</dbReference>
<dbReference type="SUPFAM" id="SSF53187">
    <property type="entry name" value="Zn-dependent exopeptidases"/>
    <property type="match status" value="1"/>
</dbReference>
<comment type="caution">
    <text evidence="3">The sequence shown here is derived from an EMBL/GenBank/DDBJ whole genome shotgun (WGS) entry which is preliminary data.</text>
</comment>
<keyword evidence="4" id="KW-1185">Reference proteome</keyword>
<evidence type="ECO:0000313" key="3">
    <source>
        <dbReference type="EMBL" id="MFD1514351.1"/>
    </source>
</evidence>
<organism evidence="3 4">
    <name type="scientific">Halomarina rubra</name>
    <dbReference type="NCBI Taxonomy" id="2071873"/>
    <lineage>
        <taxon>Archaea</taxon>
        <taxon>Methanobacteriati</taxon>
        <taxon>Methanobacteriota</taxon>
        <taxon>Stenosarchaea group</taxon>
        <taxon>Halobacteria</taxon>
        <taxon>Halobacteriales</taxon>
        <taxon>Natronomonadaceae</taxon>
        <taxon>Halomarina</taxon>
    </lineage>
</organism>
<evidence type="ECO:0000256" key="1">
    <source>
        <dbReference type="SAM" id="MobiDB-lite"/>
    </source>
</evidence>
<dbReference type="InterPro" id="IPR007484">
    <property type="entry name" value="Peptidase_M28"/>
</dbReference>
<dbReference type="Gene3D" id="3.40.630.10">
    <property type="entry name" value="Zn peptidases"/>
    <property type="match status" value="1"/>
</dbReference>
<evidence type="ECO:0000313" key="4">
    <source>
        <dbReference type="Proteomes" id="UP001597187"/>
    </source>
</evidence>
<dbReference type="InterPro" id="IPR039373">
    <property type="entry name" value="Peptidase_M28B"/>
</dbReference>
<dbReference type="Proteomes" id="UP001597187">
    <property type="component" value="Unassembled WGS sequence"/>
</dbReference>
<evidence type="ECO:0000259" key="2">
    <source>
        <dbReference type="Pfam" id="PF04389"/>
    </source>
</evidence>
<proteinExistence type="predicted"/>
<feature type="region of interest" description="Disordered" evidence="1">
    <location>
        <begin position="520"/>
        <end position="547"/>
    </location>
</feature>
<protein>
    <submittedName>
        <fullName evidence="3">M28 family peptidase</fullName>
    </submittedName>
</protein>
<dbReference type="RefSeq" id="WP_250874321.1">
    <property type="nucleotide sequence ID" value="NZ_JALXFV010000007.1"/>
</dbReference>
<accession>A0ABD6AY69</accession>
<gene>
    <name evidence="3" type="ORF">ACFSBT_13800</name>
</gene>
<dbReference type="Pfam" id="PF04389">
    <property type="entry name" value="Peptidase_M28"/>
    <property type="match status" value="1"/>
</dbReference>
<sequence length="577" mass="62541">MDTQLYERDAPTVDGFERDLVESVSADEPWALVERFAELTRVSGTADERAAADYIVDRLADLGVAHEVYHPELYLSTPDRAAIRTGDGWSSETAKTVSFSANASVTGDLVYVENDDEMESIEAMLSVDLAGTDEDLDGAVVLAESIIPISAIEELTDRGVAAFVGIHPHAEEPHEGIVTPVWGGAPPLDEADRVPDLPVANVSRTEGEELAAMAAEGATVTVETETTTGWQTCPLVVARIQGEAAPDTDEFVLLHGHYDSWHVGITDNATGDAGLLECARVLNDHREHLRRDVRIAWWPGHSTGRYAGSTWYADEFALDLADNCVAHVNMDSPGVADATEFDVRAKCTTALATLAERTIHDVTGKPTREARVSRAGDYSFSNVGVPGLSPQSSIPDELRAKRGYHPVGGSGGHADAWHLTTDTIEKADPEVLVRDIQVFAVVVARLCAEETLPVDVAHQLSRHRTIVEDYDASSSLDLSPVLDELDALAESADRLDDEGAEANATRAALAKRLTRLNYTSEGPFQQDPAEARPPYPTLEPATRLDDHTGDDHRFLALQLRRARTDVVAQLRAARRAL</sequence>
<name>A0ABD6AY69_9EURY</name>
<reference evidence="3 4" key="1">
    <citation type="journal article" date="2019" name="Int. J. Syst. Evol. Microbiol.">
        <title>The Global Catalogue of Microorganisms (GCM) 10K type strain sequencing project: providing services to taxonomists for standard genome sequencing and annotation.</title>
        <authorList>
            <consortium name="The Broad Institute Genomics Platform"/>
            <consortium name="The Broad Institute Genome Sequencing Center for Infectious Disease"/>
            <person name="Wu L."/>
            <person name="Ma J."/>
        </authorList>
    </citation>
    <scope>NUCLEOTIDE SEQUENCE [LARGE SCALE GENOMIC DNA]</scope>
    <source>
        <strain evidence="3 4">CGMCC 1.12563</strain>
    </source>
</reference>
<dbReference type="Gene3D" id="3.50.30.30">
    <property type="match status" value="1"/>
</dbReference>
<feature type="domain" description="Peptidase M28" evidence="2">
    <location>
        <begin position="236"/>
        <end position="436"/>
    </location>
</feature>